<protein>
    <submittedName>
        <fullName evidence="2">Alpha/beta fold hydrolase</fullName>
    </submittedName>
</protein>
<evidence type="ECO:0000313" key="3">
    <source>
        <dbReference type="Proteomes" id="UP000679284"/>
    </source>
</evidence>
<evidence type="ECO:0000313" key="2">
    <source>
        <dbReference type="EMBL" id="QUS34984.1"/>
    </source>
</evidence>
<dbReference type="InterPro" id="IPR051044">
    <property type="entry name" value="MAG_DAG_Lipase"/>
</dbReference>
<keyword evidence="2" id="KW-0378">Hydrolase</keyword>
<dbReference type="Pfam" id="PF12146">
    <property type="entry name" value="Hydrolase_4"/>
    <property type="match status" value="1"/>
</dbReference>
<reference evidence="2" key="1">
    <citation type="submission" date="2020-01" db="EMBL/GenBank/DDBJ databases">
        <authorList>
            <person name="Yang Y."/>
            <person name="Kwon Y.M."/>
        </authorList>
    </citation>
    <scope>NUCLEOTIDE SEQUENCE</scope>
    <source>
        <strain evidence="2">PG104</strain>
    </source>
</reference>
<dbReference type="RefSeq" id="WP_211784231.1">
    <property type="nucleotide sequence ID" value="NZ_CP047289.1"/>
</dbReference>
<name>A0A8J8MR95_9RHOB</name>
<dbReference type="EMBL" id="CP047289">
    <property type="protein sequence ID" value="QUS34984.1"/>
    <property type="molecule type" value="Genomic_DNA"/>
</dbReference>
<dbReference type="InterPro" id="IPR022742">
    <property type="entry name" value="Hydrolase_4"/>
</dbReference>
<dbReference type="GO" id="GO:0016787">
    <property type="term" value="F:hydrolase activity"/>
    <property type="evidence" value="ECO:0007669"/>
    <property type="project" value="UniProtKB-KW"/>
</dbReference>
<dbReference type="KEGG" id="fap:GR316_01055"/>
<evidence type="ECO:0000259" key="1">
    <source>
        <dbReference type="Pfam" id="PF12146"/>
    </source>
</evidence>
<proteinExistence type="predicted"/>
<dbReference type="Proteomes" id="UP000679284">
    <property type="component" value="Chromosome"/>
</dbReference>
<gene>
    <name evidence="2" type="ORF">GR316_01055</name>
</gene>
<feature type="domain" description="Serine aminopeptidase S33" evidence="1">
    <location>
        <begin position="22"/>
        <end position="266"/>
    </location>
</feature>
<dbReference type="SUPFAM" id="SSF53474">
    <property type="entry name" value="alpha/beta-Hydrolases"/>
    <property type="match status" value="1"/>
</dbReference>
<dbReference type="Gene3D" id="3.40.50.1820">
    <property type="entry name" value="alpha/beta hydrolase"/>
    <property type="match status" value="1"/>
</dbReference>
<dbReference type="PANTHER" id="PTHR11614">
    <property type="entry name" value="PHOSPHOLIPASE-RELATED"/>
    <property type="match status" value="1"/>
</dbReference>
<sequence>MMLRAKDGTRIRARRWEGGADTVLLLQGRTEYIEKYERIAADLVARGFSIVTLDWRGQGGSERALTDPMIGHVRRFEEYQADLRAVLPLLTGRVFVIAHSMGGLIALRWLMEGGAADAAAFSAPMFGLPMGGLMRPVASLVAGGSGLLNRAASPVPGIGLAPYVLEAGFAGNTLTSDPEVFDRLQAEARAMPDRMLGAPSLGWLGAALAEMRALSLRPSPAIPALAMVGSHERVVDPGAIRARMARWTGAVLTTIEGGEHELMMERPPIRRTFLDAAEILFRRRP</sequence>
<accession>A0A8J8MR95</accession>
<dbReference type="InterPro" id="IPR029058">
    <property type="entry name" value="AB_hydrolase_fold"/>
</dbReference>
<organism evidence="2 3">
    <name type="scientific">Falsirhodobacter algicola</name>
    <dbReference type="NCBI Taxonomy" id="2692330"/>
    <lineage>
        <taxon>Bacteria</taxon>
        <taxon>Pseudomonadati</taxon>
        <taxon>Pseudomonadota</taxon>
        <taxon>Alphaproteobacteria</taxon>
        <taxon>Rhodobacterales</taxon>
        <taxon>Paracoccaceae</taxon>
        <taxon>Falsirhodobacter</taxon>
    </lineage>
</organism>
<keyword evidence="3" id="KW-1185">Reference proteome</keyword>
<dbReference type="AlphaFoldDB" id="A0A8J8MR95"/>